<evidence type="ECO:0000313" key="2">
    <source>
        <dbReference type="EMBL" id="GAA0501551.1"/>
    </source>
</evidence>
<feature type="transmembrane region" description="Helical" evidence="1">
    <location>
        <begin position="389"/>
        <end position="407"/>
    </location>
</feature>
<dbReference type="EMBL" id="BAAADO010000007">
    <property type="protein sequence ID" value="GAA0501551.1"/>
    <property type="molecule type" value="Genomic_DNA"/>
</dbReference>
<proteinExistence type="predicted"/>
<feature type="transmembrane region" description="Helical" evidence="1">
    <location>
        <begin position="365"/>
        <end position="383"/>
    </location>
</feature>
<gene>
    <name evidence="2" type="ORF">GCM10008986_31290</name>
</gene>
<feature type="transmembrane region" description="Helical" evidence="1">
    <location>
        <begin position="71"/>
        <end position="90"/>
    </location>
</feature>
<keyword evidence="1" id="KW-0812">Transmembrane</keyword>
<keyword evidence="3" id="KW-1185">Reference proteome</keyword>
<organism evidence="2 3">
    <name type="scientific">Salinibacillus aidingensis</name>
    <dbReference type="NCBI Taxonomy" id="237684"/>
    <lineage>
        <taxon>Bacteria</taxon>
        <taxon>Bacillati</taxon>
        <taxon>Bacillota</taxon>
        <taxon>Bacilli</taxon>
        <taxon>Bacillales</taxon>
        <taxon>Bacillaceae</taxon>
        <taxon>Salinibacillus</taxon>
    </lineage>
</organism>
<reference evidence="2 3" key="1">
    <citation type="journal article" date="2019" name="Int. J. Syst. Evol. Microbiol.">
        <title>The Global Catalogue of Microorganisms (GCM) 10K type strain sequencing project: providing services to taxonomists for standard genome sequencing and annotation.</title>
        <authorList>
            <consortium name="The Broad Institute Genomics Platform"/>
            <consortium name="The Broad Institute Genome Sequencing Center for Infectious Disease"/>
            <person name="Wu L."/>
            <person name="Ma J."/>
        </authorList>
    </citation>
    <scope>NUCLEOTIDE SEQUENCE [LARGE SCALE GENOMIC DNA]</scope>
    <source>
        <strain evidence="2 3">JCM 12389</strain>
    </source>
</reference>
<sequence length="473" mass="55355">MSRTPALYPTLRWIRKQRFRKKLGLYKQVLGFLDVTMSIYLAVFGVIFFIAIRDQLQGYEAFFSVFEQLSFEWVFTIFIAVLLRSLFISFRDPGFYITTTEFQLSLLPYSREKIWRYNVITRLTKGMALLILIHLFLYLLTPIHSETIILLFIGLLSGQVLGLIIQWKLFQISGIRKMWTVLSGIIFLIGLRTLVLFSSVSVIPVMWLSVTASILLAIFLMTNQPLKHADWSKVISYSDAVIWNMLIIQQMTKVSIKPPKKYHLMTKVFQGERAKKPFPYQLSDITPRLWRTLFKDQLDVVIRTLGVVFLVIVGFGFQGRWQLGVAVAVTVFVLNQIAASLFMYQFQQPMTRVLPWPMLDWFKSYHKWFLWIIILLMLLIGRMEFMYGLSVPAVLLNLLFCYLWFSLDLEMCVAPKVRRLMGIWQGNDWFFAVRIIGMIVIFLTIYHPWLSLVFSLVIIVIRTGKWAVIPNEK</sequence>
<comment type="caution">
    <text evidence="2">The sequence shown here is derived from an EMBL/GenBank/DDBJ whole genome shotgun (WGS) entry which is preliminary data.</text>
</comment>
<name>A0ABN1BN41_9BACI</name>
<feature type="transmembrane region" description="Helical" evidence="1">
    <location>
        <begin position="123"/>
        <end position="141"/>
    </location>
</feature>
<evidence type="ECO:0008006" key="4">
    <source>
        <dbReference type="Google" id="ProtNLM"/>
    </source>
</evidence>
<keyword evidence="1" id="KW-1133">Transmembrane helix</keyword>
<feature type="transmembrane region" description="Helical" evidence="1">
    <location>
        <begin position="323"/>
        <end position="344"/>
    </location>
</feature>
<dbReference type="Proteomes" id="UP001500880">
    <property type="component" value="Unassembled WGS sequence"/>
</dbReference>
<keyword evidence="1" id="KW-0472">Membrane</keyword>
<accession>A0ABN1BN41</accession>
<protein>
    <recommendedName>
        <fullName evidence="4">ABC-2 type transport system permease protein</fullName>
    </recommendedName>
</protein>
<feature type="transmembrane region" description="Helical" evidence="1">
    <location>
        <begin position="205"/>
        <end position="223"/>
    </location>
</feature>
<evidence type="ECO:0000256" key="1">
    <source>
        <dbReference type="SAM" id="Phobius"/>
    </source>
</evidence>
<feature type="transmembrane region" description="Helical" evidence="1">
    <location>
        <begin position="300"/>
        <end position="317"/>
    </location>
</feature>
<dbReference type="RefSeq" id="WP_343843132.1">
    <property type="nucleotide sequence ID" value="NZ_BAAADO010000007.1"/>
</dbReference>
<feature type="transmembrane region" description="Helical" evidence="1">
    <location>
        <begin position="147"/>
        <end position="167"/>
    </location>
</feature>
<feature type="transmembrane region" description="Helical" evidence="1">
    <location>
        <begin position="179"/>
        <end position="199"/>
    </location>
</feature>
<feature type="transmembrane region" description="Helical" evidence="1">
    <location>
        <begin position="25"/>
        <end position="51"/>
    </location>
</feature>
<evidence type="ECO:0000313" key="3">
    <source>
        <dbReference type="Proteomes" id="UP001500880"/>
    </source>
</evidence>